<reference evidence="1 2" key="1">
    <citation type="journal article" date="2015" name="Genome Biol. Evol.">
        <title>Comparative Genomics of a Bacterivorous Green Alga Reveals Evolutionary Causalities and Consequences of Phago-Mixotrophic Mode of Nutrition.</title>
        <authorList>
            <person name="Burns J.A."/>
            <person name="Paasch A."/>
            <person name="Narechania A."/>
            <person name="Kim E."/>
        </authorList>
    </citation>
    <scope>NUCLEOTIDE SEQUENCE [LARGE SCALE GENOMIC DNA]</scope>
    <source>
        <strain evidence="1 2">PLY_AMNH</strain>
    </source>
</reference>
<comment type="caution">
    <text evidence="1">The sequence shown here is derived from an EMBL/GenBank/DDBJ whole genome shotgun (WGS) entry which is preliminary data.</text>
</comment>
<sequence length="170" mass="18511">MPKKKRNYKAEAWRGQVGQFGAECVLISPLRRAVETATLAFDGVEVPFELCRSARELWWSEQQNTLGTPEALAEVLRALPRGVDVVGLEEAFSASPDDPQTEEASIQLLRRVIGSRGEDCLAVVCHWGVINALCGSSAPNAAIIDCRRFPKSGHLQVVKHHDPPAANGAK</sequence>
<gene>
    <name evidence="1" type="ORF">CYMTET_38349</name>
</gene>
<dbReference type="Pfam" id="PF00300">
    <property type="entry name" value="His_Phos_1"/>
    <property type="match status" value="1"/>
</dbReference>
<keyword evidence="2" id="KW-1185">Reference proteome</keyword>
<proteinExistence type="predicted"/>
<dbReference type="AlphaFoldDB" id="A0AAE0CDM5"/>
<name>A0AAE0CDM5_9CHLO</name>
<accession>A0AAE0CDM5</accession>
<dbReference type="EMBL" id="LGRX02025470">
    <property type="protein sequence ID" value="KAK3252349.1"/>
    <property type="molecule type" value="Genomic_DNA"/>
</dbReference>
<protein>
    <submittedName>
        <fullName evidence="1">Molybdenum cofactor sulfurase</fullName>
    </submittedName>
</protein>
<dbReference type="Proteomes" id="UP001190700">
    <property type="component" value="Unassembled WGS sequence"/>
</dbReference>
<organism evidence="1 2">
    <name type="scientific">Cymbomonas tetramitiformis</name>
    <dbReference type="NCBI Taxonomy" id="36881"/>
    <lineage>
        <taxon>Eukaryota</taxon>
        <taxon>Viridiplantae</taxon>
        <taxon>Chlorophyta</taxon>
        <taxon>Pyramimonadophyceae</taxon>
        <taxon>Pyramimonadales</taxon>
        <taxon>Pyramimonadaceae</taxon>
        <taxon>Cymbomonas</taxon>
    </lineage>
</organism>
<evidence type="ECO:0000313" key="2">
    <source>
        <dbReference type="Proteomes" id="UP001190700"/>
    </source>
</evidence>
<dbReference type="InterPro" id="IPR029033">
    <property type="entry name" value="His_PPase_superfam"/>
</dbReference>
<dbReference type="SUPFAM" id="SSF53254">
    <property type="entry name" value="Phosphoglycerate mutase-like"/>
    <property type="match status" value="1"/>
</dbReference>
<evidence type="ECO:0000313" key="1">
    <source>
        <dbReference type="EMBL" id="KAK3252349.1"/>
    </source>
</evidence>
<dbReference type="Gene3D" id="3.40.50.1240">
    <property type="entry name" value="Phosphoglycerate mutase-like"/>
    <property type="match status" value="1"/>
</dbReference>
<dbReference type="InterPro" id="IPR013078">
    <property type="entry name" value="His_Pase_superF_clade-1"/>
</dbReference>